<keyword evidence="3" id="KW-1185">Reference proteome</keyword>
<dbReference type="KEGG" id="pha:PSHAa1552"/>
<keyword evidence="1" id="KW-1133">Transmembrane helix</keyword>
<dbReference type="BioCyc" id="PHAL326442:PSHA_RS07620-MONOMER"/>
<dbReference type="EMBL" id="CR954246">
    <property type="protein sequence ID" value="CAI86625.1"/>
    <property type="molecule type" value="Genomic_DNA"/>
</dbReference>
<dbReference type="eggNOG" id="ENOG5033N21">
    <property type="taxonomic scope" value="Bacteria"/>
</dbReference>
<dbReference type="AlphaFoldDB" id="Q3IGM1"/>
<reference evidence="2 3" key="1">
    <citation type="journal article" date="2005" name="Genome Res.">
        <title>Coping with cold: the genome of the versatile marine Antarctica bacterium Pseudoalteromonas haloplanktis TAC125.</title>
        <authorList>
            <person name="Medigue C."/>
            <person name="Krin E."/>
            <person name="Pascal G."/>
            <person name="Barbe V."/>
            <person name="Bernsel A."/>
            <person name="Bertin P."/>
            <person name="Cheung F."/>
            <person name="Cruveiller S."/>
            <person name="Damico S."/>
            <person name="Duilio A."/>
            <person name="Fang G."/>
            <person name="Feller G."/>
            <person name="Mangenot S."/>
            <person name="Marino G."/>
            <person name="Nilsson J."/>
            <person name="Parilli E."/>
            <person name="Rocha E."/>
            <person name="Rouy Z."/>
            <person name="Sekowska A."/>
            <person name="Tutino M.L."/>
            <person name="Vallenet D."/>
            <person name="von Heijne G."/>
            <person name="Danchin A."/>
        </authorList>
    </citation>
    <scope>NUCLEOTIDE SEQUENCE [LARGE SCALE GENOMIC DNA]</scope>
    <source>
        <strain evidence="3">TAC 125</strain>
    </source>
</reference>
<sequence length="297" mass="35011">MFVFKLIVAPIIKLQNRIFGEKGLFILFLVLFLVLGFLDTFFNRFTYNLNTPIQNWVDTAVYFNNALSPILLLATVILLYWTWKDNRKELAATKKALVEQSDTQNFSVIKDAVFEIAVGVRKSMRKNITVFDDNNEIYFINLNKFENTEIDDYFYKHSRNTTLEAFLSNYFIFMRAKPNINIERNRQHMLMIFSDETHEYNDKVKSISLFLRALKSKEYKSILEITLFSKLTIFTWLMFVEIAFHLYKTAKDEEKNTSKLVFIEIAGLTCRQMPDKTWLSALSDETRDKITAFNISM</sequence>
<proteinExistence type="predicted"/>
<evidence type="ECO:0000313" key="2">
    <source>
        <dbReference type="EMBL" id="CAI86625.1"/>
    </source>
</evidence>
<dbReference type="HOGENOM" id="CLU_936462_0_0_6"/>
<evidence type="ECO:0000313" key="3">
    <source>
        <dbReference type="Proteomes" id="UP000006843"/>
    </source>
</evidence>
<accession>Q3IGM1</accession>
<feature type="transmembrane region" description="Helical" evidence="1">
    <location>
        <begin position="23"/>
        <end position="42"/>
    </location>
</feature>
<dbReference type="PATRIC" id="fig|326442.8.peg.1502"/>
<dbReference type="STRING" id="326442.PSHAa1552"/>
<protein>
    <submittedName>
        <fullName evidence="2">Orphan protein</fullName>
    </submittedName>
</protein>
<name>Q3IGM1_PSET1</name>
<gene>
    <name evidence="2" type="ordered locus">PSHAa1552</name>
</gene>
<keyword evidence="1" id="KW-0812">Transmembrane</keyword>
<feature type="transmembrane region" description="Helical" evidence="1">
    <location>
        <begin position="222"/>
        <end position="247"/>
    </location>
</feature>
<evidence type="ECO:0000256" key="1">
    <source>
        <dbReference type="SAM" id="Phobius"/>
    </source>
</evidence>
<dbReference type="Proteomes" id="UP000006843">
    <property type="component" value="Chromosome I"/>
</dbReference>
<organism evidence="2 3">
    <name type="scientific">Pseudoalteromonas translucida (strain TAC 125)</name>
    <dbReference type="NCBI Taxonomy" id="326442"/>
    <lineage>
        <taxon>Bacteria</taxon>
        <taxon>Pseudomonadati</taxon>
        <taxon>Pseudomonadota</taxon>
        <taxon>Gammaproteobacteria</taxon>
        <taxon>Alteromonadales</taxon>
        <taxon>Pseudoalteromonadaceae</taxon>
        <taxon>Pseudoalteromonas</taxon>
    </lineage>
</organism>
<keyword evidence="1" id="KW-0472">Membrane</keyword>
<feature type="transmembrane region" description="Helical" evidence="1">
    <location>
        <begin position="62"/>
        <end position="81"/>
    </location>
</feature>